<dbReference type="Pfam" id="PF00561">
    <property type="entry name" value="Abhydrolase_1"/>
    <property type="match status" value="1"/>
</dbReference>
<dbReference type="RefSeq" id="WP_037280864.1">
    <property type="nucleotide sequence ID" value="NZ_KK088577.1"/>
</dbReference>
<sequence length="278" mass="30307">MRHAVLAVVLVLSTTAARAEDRWMSIPRPGPMPQANEEGMADVNGIRMHYATYGAGDPVLLIHGGLGHGDIWSAQVADLMKDHLVITADSRGHGRSTRDERPYGYDLMAEDYLALLDHLGIDKVDLVGWSDGGIIGLDIAMTHPERLDHLFAQAANVTTDGVDPSVATDDVFNSYIAWMAEDYARMSPTPDQYDAFVEQISQMWASQPNWSDEELGKIAVPVTIALGDHDEAITREHTEHMAQVIPGAKVVILPEASHFAMLQAPDEYTAAVRAAIDG</sequence>
<dbReference type="HOGENOM" id="CLU_020336_50_5_5"/>
<dbReference type="PANTHER" id="PTHR46331:SF2">
    <property type="entry name" value="VALACYCLOVIR HYDROLASE"/>
    <property type="match status" value="1"/>
</dbReference>
<feature type="chain" id="PRO_5001495951" evidence="1">
    <location>
        <begin position="20"/>
        <end position="278"/>
    </location>
</feature>
<feature type="domain" description="AB hydrolase-1" evidence="2">
    <location>
        <begin position="58"/>
        <end position="183"/>
    </location>
</feature>
<proteinExistence type="predicted"/>
<evidence type="ECO:0000313" key="4">
    <source>
        <dbReference type="Proteomes" id="UP000019666"/>
    </source>
</evidence>
<name>A0A017HK46_9RHOB</name>
<dbReference type="OrthoDB" id="9798888at2"/>
<dbReference type="Gene3D" id="3.40.50.1820">
    <property type="entry name" value="alpha/beta hydrolase"/>
    <property type="match status" value="1"/>
</dbReference>
<keyword evidence="1" id="KW-0732">Signal</keyword>
<comment type="caution">
    <text evidence="3">The sequence shown here is derived from an EMBL/GenBank/DDBJ whole genome shotgun (WGS) entry which is preliminary data.</text>
</comment>
<dbReference type="GO" id="GO:0017171">
    <property type="term" value="F:serine hydrolase activity"/>
    <property type="evidence" value="ECO:0007669"/>
    <property type="project" value="TreeGrafter"/>
</dbReference>
<feature type="signal peptide" evidence="1">
    <location>
        <begin position="1"/>
        <end position="19"/>
    </location>
</feature>
<dbReference type="PATRIC" id="fig|442562.3.peg.3704"/>
<dbReference type="EC" id="3.8.1.5" evidence="3"/>
<organism evidence="3 4">
    <name type="scientific">Rubellimicrobium mesophilum DSM 19309</name>
    <dbReference type="NCBI Taxonomy" id="442562"/>
    <lineage>
        <taxon>Bacteria</taxon>
        <taxon>Pseudomonadati</taxon>
        <taxon>Pseudomonadota</taxon>
        <taxon>Alphaproteobacteria</taxon>
        <taxon>Rhodobacterales</taxon>
        <taxon>Roseobacteraceae</taxon>
        <taxon>Rubellimicrobium</taxon>
    </lineage>
</organism>
<keyword evidence="3" id="KW-0378">Hydrolase</keyword>
<dbReference type="STRING" id="442562.Rumeso_03757"/>
<dbReference type="InterPro" id="IPR029058">
    <property type="entry name" value="AB_hydrolase_fold"/>
</dbReference>
<evidence type="ECO:0000259" key="2">
    <source>
        <dbReference type="Pfam" id="PF00561"/>
    </source>
</evidence>
<keyword evidence="4" id="KW-1185">Reference proteome</keyword>
<reference evidence="3 4" key="1">
    <citation type="submission" date="2013-02" db="EMBL/GenBank/DDBJ databases">
        <authorList>
            <person name="Fiebig A."/>
            <person name="Goeker M."/>
            <person name="Klenk H.-P.P."/>
        </authorList>
    </citation>
    <scope>NUCLEOTIDE SEQUENCE [LARGE SCALE GENOMIC DNA]</scope>
    <source>
        <strain evidence="3 4">DSM 19309</strain>
    </source>
</reference>
<dbReference type="SUPFAM" id="SSF53474">
    <property type="entry name" value="alpha/beta-Hydrolases"/>
    <property type="match status" value="1"/>
</dbReference>
<gene>
    <name evidence="3" type="ORF">Rumeso_03757</name>
</gene>
<dbReference type="GO" id="GO:0018786">
    <property type="term" value="F:haloalkane dehalogenase activity"/>
    <property type="evidence" value="ECO:0007669"/>
    <property type="project" value="UniProtKB-EC"/>
</dbReference>
<accession>A0A017HK46</accession>
<protein>
    <submittedName>
        <fullName evidence="3">Alpha/beta hydrolase fold protein</fullName>
        <ecNumber evidence="3">3.8.1.5</ecNumber>
    </submittedName>
</protein>
<dbReference type="EMBL" id="AOSK01000109">
    <property type="protein sequence ID" value="EYD74700.1"/>
    <property type="molecule type" value="Genomic_DNA"/>
</dbReference>
<dbReference type="InterPro" id="IPR000073">
    <property type="entry name" value="AB_hydrolase_1"/>
</dbReference>
<dbReference type="Proteomes" id="UP000019666">
    <property type="component" value="Unassembled WGS sequence"/>
</dbReference>
<dbReference type="PANTHER" id="PTHR46331">
    <property type="entry name" value="VALACYCLOVIR HYDROLASE"/>
    <property type="match status" value="1"/>
</dbReference>
<dbReference type="AlphaFoldDB" id="A0A017HK46"/>
<evidence type="ECO:0000313" key="3">
    <source>
        <dbReference type="EMBL" id="EYD74700.1"/>
    </source>
</evidence>
<evidence type="ECO:0000256" key="1">
    <source>
        <dbReference type="SAM" id="SignalP"/>
    </source>
</evidence>